<dbReference type="PANTHER" id="PTHR36109:SF2">
    <property type="entry name" value="MEMBRANE PROTEIN"/>
    <property type="match status" value="1"/>
</dbReference>
<keyword evidence="1" id="KW-1133">Transmembrane helix</keyword>
<evidence type="ECO:0000256" key="1">
    <source>
        <dbReference type="SAM" id="Phobius"/>
    </source>
</evidence>
<reference evidence="2 3" key="1">
    <citation type="submission" date="2021-12" db="EMBL/GenBank/DDBJ databases">
        <title>Discovery of the Pendulisporaceae a myxobacterial family with distinct sporulation behavior and unique specialized metabolism.</title>
        <authorList>
            <person name="Garcia R."/>
            <person name="Popoff A."/>
            <person name="Bader C.D."/>
            <person name="Loehr J."/>
            <person name="Walesch S."/>
            <person name="Walt C."/>
            <person name="Boldt J."/>
            <person name="Bunk B."/>
            <person name="Haeckl F.J.F.P.J."/>
            <person name="Gunesch A.P."/>
            <person name="Birkelbach J."/>
            <person name="Nuebel U."/>
            <person name="Pietschmann T."/>
            <person name="Bach T."/>
            <person name="Mueller R."/>
        </authorList>
    </citation>
    <scope>NUCLEOTIDE SEQUENCE [LARGE SCALE GENOMIC DNA]</scope>
    <source>
        <strain evidence="2 3">MSr11954</strain>
    </source>
</reference>
<evidence type="ECO:0000313" key="2">
    <source>
        <dbReference type="EMBL" id="WXB19327.1"/>
    </source>
</evidence>
<name>A0ABZ2MA13_9BACT</name>
<organism evidence="2 3">
    <name type="scientific">Pendulispora albinea</name>
    <dbReference type="NCBI Taxonomy" id="2741071"/>
    <lineage>
        <taxon>Bacteria</taxon>
        <taxon>Pseudomonadati</taxon>
        <taxon>Myxococcota</taxon>
        <taxon>Myxococcia</taxon>
        <taxon>Myxococcales</taxon>
        <taxon>Sorangiineae</taxon>
        <taxon>Pendulisporaceae</taxon>
        <taxon>Pendulispora</taxon>
    </lineage>
</organism>
<feature type="transmembrane region" description="Helical" evidence="1">
    <location>
        <begin position="90"/>
        <end position="117"/>
    </location>
</feature>
<dbReference type="Proteomes" id="UP001370348">
    <property type="component" value="Chromosome"/>
</dbReference>
<dbReference type="InterPro" id="IPR052948">
    <property type="entry name" value="Low_temp-induced_all0457"/>
</dbReference>
<keyword evidence="1" id="KW-0472">Membrane</keyword>
<gene>
    <name evidence="2" type="ORF">LZC94_19115</name>
</gene>
<dbReference type="EMBL" id="CP089984">
    <property type="protein sequence ID" value="WXB19327.1"/>
    <property type="molecule type" value="Genomic_DNA"/>
</dbReference>
<accession>A0ABZ2MA13</accession>
<protein>
    <submittedName>
        <fullName evidence="2">DUF3341 domain-containing protein</fullName>
    </submittedName>
</protein>
<keyword evidence="3" id="KW-1185">Reference proteome</keyword>
<proteinExistence type="predicted"/>
<evidence type="ECO:0000313" key="3">
    <source>
        <dbReference type="Proteomes" id="UP001370348"/>
    </source>
</evidence>
<dbReference type="PANTHER" id="PTHR36109">
    <property type="entry name" value="MEMBRANE PROTEIN-RELATED"/>
    <property type="match status" value="1"/>
</dbReference>
<keyword evidence="1" id="KW-0812">Transmembrane</keyword>
<feature type="transmembrane region" description="Helical" evidence="1">
    <location>
        <begin position="59"/>
        <end position="84"/>
    </location>
</feature>
<sequence>MATTKSVIGLVSSQTQAESIVSELQRAGFPNDVISALFPDKQGTRDFAHEKNTKAPEGAVTGASAGGAIGGAMGLLAGIGALAIPGLSPFIAAGPIMAALSGAAAGAAVGGVAGALVGMGIPEVEAKQYEGKIKSGNILLSVHVDDADERARAKRILESGGAVDVVTIGEQSIPSKQQQTFPPNR</sequence>
<dbReference type="RefSeq" id="WP_394828947.1">
    <property type="nucleotide sequence ID" value="NZ_CP089984.1"/>
</dbReference>